<dbReference type="SMART" id="SM01012">
    <property type="entry name" value="ANTAR"/>
    <property type="match status" value="1"/>
</dbReference>
<dbReference type="InterPro" id="IPR029016">
    <property type="entry name" value="GAF-like_dom_sf"/>
</dbReference>
<protein>
    <recommendedName>
        <fullName evidence="5">ANTAR domain-containing protein</fullName>
    </recommendedName>
</protein>
<dbReference type="SUPFAM" id="SSF52172">
    <property type="entry name" value="CheY-like"/>
    <property type="match status" value="1"/>
</dbReference>
<dbReference type="Gene3D" id="1.10.10.10">
    <property type="entry name" value="Winged helix-like DNA-binding domain superfamily/Winged helix DNA-binding domain"/>
    <property type="match status" value="1"/>
</dbReference>
<keyword evidence="1" id="KW-0808">Transferase</keyword>
<accession>A0ABQ0HI08</accession>
<evidence type="ECO:0000259" key="5">
    <source>
        <dbReference type="PROSITE" id="PS50921"/>
    </source>
</evidence>
<dbReference type="Gene3D" id="3.30.450.40">
    <property type="match status" value="1"/>
</dbReference>
<dbReference type="InterPro" id="IPR005561">
    <property type="entry name" value="ANTAR"/>
</dbReference>
<comment type="caution">
    <text evidence="6">The sequence shown here is derived from an EMBL/GenBank/DDBJ whole genome shotgun (WGS) entry which is preliminary data.</text>
</comment>
<dbReference type="Pfam" id="PF13185">
    <property type="entry name" value="GAF_2"/>
    <property type="match status" value="1"/>
</dbReference>
<dbReference type="RefSeq" id="WP_004022396.1">
    <property type="nucleotide sequence ID" value="NZ_BAFD01000091.1"/>
</dbReference>
<name>A0ABQ0HI08_9ACTN</name>
<evidence type="ECO:0000256" key="3">
    <source>
        <dbReference type="ARBA" id="ARBA00023015"/>
    </source>
</evidence>
<dbReference type="EMBL" id="BAFD01000091">
    <property type="protein sequence ID" value="GAB45521.1"/>
    <property type="molecule type" value="Genomic_DNA"/>
</dbReference>
<evidence type="ECO:0000256" key="4">
    <source>
        <dbReference type="ARBA" id="ARBA00023163"/>
    </source>
</evidence>
<keyword evidence="2" id="KW-0418">Kinase</keyword>
<dbReference type="InterPro" id="IPR012074">
    <property type="entry name" value="GAF_ANTAR"/>
</dbReference>
<dbReference type="InterPro" id="IPR003018">
    <property type="entry name" value="GAF"/>
</dbReference>
<evidence type="ECO:0000256" key="1">
    <source>
        <dbReference type="ARBA" id="ARBA00022679"/>
    </source>
</evidence>
<dbReference type="SUPFAM" id="SSF55781">
    <property type="entry name" value="GAF domain-like"/>
    <property type="match status" value="1"/>
</dbReference>
<organism evidence="6 7">
    <name type="scientific">Gordonia terrae NBRC 100016</name>
    <dbReference type="NCBI Taxonomy" id="1089454"/>
    <lineage>
        <taxon>Bacteria</taxon>
        <taxon>Bacillati</taxon>
        <taxon>Actinomycetota</taxon>
        <taxon>Actinomycetes</taxon>
        <taxon>Mycobacteriales</taxon>
        <taxon>Gordoniaceae</taxon>
        <taxon>Gordonia</taxon>
    </lineage>
</organism>
<dbReference type="PROSITE" id="PS50921">
    <property type="entry name" value="ANTAR"/>
    <property type="match status" value="1"/>
</dbReference>
<evidence type="ECO:0000313" key="6">
    <source>
        <dbReference type="EMBL" id="GAB45521.1"/>
    </source>
</evidence>
<dbReference type="Pfam" id="PF03861">
    <property type="entry name" value="ANTAR"/>
    <property type="match status" value="1"/>
</dbReference>
<evidence type="ECO:0000256" key="2">
    <source>
        <dbReference type="ARBA" id="ARBA00022777"/>
    </source>
</evidence>
<sequence>MPVATDVHHKIAELARQMHAVPESTQDSTGQVLGSITAGAVEYVPGAQYAGVLLVDQKKNFDTLAPTDSLMITADQIQKETGEGPCLLAAWDHHTVLVNDIRTDERFPAFSARVIDETPLRSSLSFKLFTDKGTIGALNLFSEETDVFGDESLEVGLLFATHAALALRAARQQQHFQSALASRDVIGQAKGMIMYRFRIDAVAAFALLRRLSQDTNTPLAKVAEQLIERELSESGEAGTESMS</sequence>
<keyword evidence="7" id="KW-1185">Reference proteome</keyword>
<dbReference type="Proteomes" id="UP000004881">
    <property type="component" value="Unassembled WGS sequence"/>
</dbReference>
<dbReference type="InterPro" id="IPR011006">
    <property type="entry name" value="CheY-like_superfamily"/>
</dbReference>
<keyword evidence="3" id="KW-0805">Transcription regulation</keyword>
<keyword evidence="4" id="KW-0804">Transcription</keyword>
<reference evidence="6 7" key="1">
    <citation type="submission" date="2012-02" db="EMBL/GenBank/DDBJ databases">
        <title>Whole genome shotgun sequence of Gordonia terrae NBRC 100016.</title>
        <authorList>
            <person name="Takarada H."/>
            <person name="Hosoyama A."/>
            <person name="Tsuchikane K."/>
            <person name="Katsumata H."/>
            <person name="Yamazaki S."/>
            <person name="Fujita N."/>
        </authorList>
    </citation>
    <scope>NUCLEOTIDE SEQUENCE [LARGE SCALE GENOMIC DNA]</scope>
    <source>
        <strain evidence="6 7">NBRC 100016</strain>
    </source>
</reference>
<dbReference type="PIRSF" id="PIRSF036625">
    <property type="entry name" value="GAF_ANTAR"/>
    <property type="match status" value="1"/>
</dbReference>
<feature type="domain" description="ANTAR" evidence="5">
    <location>
        <begin position="166"/>
        <end position="227"/>
    </location>
</feature>
<dbReference type="GeneID" id="32690598"/>
<gene>
    <name evidence="6" type="ORF">GOTRE_125_01580</name>
</gene>
<evidence type="ECO:0000313" key="7">
    <source>
        <dbReference type="Proteomes" id="UP000004881"/>
    </source>
</evidence>
<proteinExistence type="predicted"/>
<dbReference type="InterPro" id="IPR036388">
    <property type="entry name" value="WH-like_DNA-bd_sf"/>
</dbReference>